<dbReference type="AlphaFoldDB" id="A0A8S9Q6V2"/>
<keyword evidence="2" id="KW-0319">Glycerol metabolism</keyword>
<dbReference type="EMBL" id="QGKX02001290">
    <property type="protein sequence ID" value="KAF3535402.1"/>
    <property type="molecule type" value="Genomic_DNA"/>
</dbReference>
<evidence type="ECO:0000256" key="3">
    <source>
        <dbReference type="ARBA" id="ARBA00022801"/>
    </source>
</evidence>
<dbReference type="Gene3D" id="3.20.20.190">
    <property type="entry name" value="Phosphatidylinositol (PI) phosphodiesterase"/>
    <property type="match status" value="1"/>
</dbReference>
<feature type="domain" description="GP-PDE" evidence="5">
    <location>
        <begin position="28"/>
        <end position="247"/>
    </location>
</feature>
<evidence type="ECO:0000313" key="6">
    <source>
        <dbReference type="EMBL" id="KAF3535402.1"/>
    </source>
</evidence>
<dbReference type="GO" id="GO:0006071">
    <property type="term" value="P:glycerol metabolic process"/>
    <property type="evidence" value="ECO:0007669"/>
    <property type="project" value="UniProtKB-KW"/>
</dbReference>
<evidence type="ECO:0000313" key="7">
    <source>
        <dbReference type="Proteomes" id="UP000712600"/>
    </source>
</evidence>
<protein>
    <recommendedName>
        <fullName evidence="1">glycerophosphodiester phosphodiesterase</fullName>
        <ecNumber evidence="1">3.1.4.46</ecNumber>
    </recommendedName>
</protein>
<gene>
    <name evidence="6" type="ORF">F2Q69_00023344</name>
</gene>
<reference evidence="6" key="1">
    <citation type="submission" date="2019-12" db="EMBL/GenBank/DDBJ databases">
        <title>Genome sequencing and annotation of Brassica cretica.</title>
        <authorList>
            <person name="Studholme D.J."/>
            <person name="Sarris P."/>
        </authorList>
    </citation>
    <scope>NUCLEOTIDE SEQUENCE</scope>
    <source>
        <strain evidence="6">PFS-109/04</strain>
        <tissue evidence="6">Leaf</tissue>
    </source>
</reference>
<accession>A0A8S9Q6V2</accession>
<keyword evidence="3" id="KW-0378">Hydrolase</keyword>
<name>A0A8S9Q6V2_BRACR</name>
<dbReference type="PANTHER" id="PTHR22958">
    <property type="entry name" value="GLYCEROPHOSPHORYL DIESTER PHOSPHODIESTERASE"/>
    <property type="match status" value="1"/>
</dbReference>
<comment type="caution">
    <text evidence="6">The sequence shown here is derived from an EMBL/GenBank/DDBJ whole genome shotgun (WGS) entry which is preliminary data.</text>
</comment>
<dbReference type="Pfam" id="PF03009">
    <property type="entry name" value="GDPD"/>
    <property type="match status" value="1"/>
</dbReference>
<dbReference type="EC" id="3.1.4.46" evidence="1"/>
<sequence length="247" mass="28388">MALSVSSAKFSSGVEDDKKKDEFGFPKFVVMGHRGFGMNILQSPDEKMKSIKENSILSFNVAADFPIDFVEFDVQVTRDGCPVIFHDIFMFTQEKGVITEKRVTEMPLHEFLSYGPQKDGANVKPMFRKTKDGRIFEWKVVKDDPLCTLQDAFVKVKRSVGFNIELKFDDNTVYGEEKLRQTLDNILEVVNEHAESRPIIFSSFHPDAALLIRNMQISYPVRLLIWFLFPIRTIMTLINYFPPETGV</sequence>
<evidence type="ECO:0000259" key="5">
    <source>
        <dbReference type="PROSITE" id="PS51704"/>
    </source>
</evidence>
<dbReference type="PANTHER" id="PTHR22958:SF37">
    <property type="entry name" value="GLYCEROPHOSPHODIESTER PHOSPHODIESTERASE"/>
    <property type="match status" value="1"/>
</dbReference>
<organism evidence="6 7">
    <name type="scientific">Brassica cretica</name>
    <name type="common">Mustard</name>
    <dbReference type="NCBI Taxonomy" id="69181"/>
    <lineage>
        <taxon>Eukaryota</taxon>
        <taxon>Viridiplantae</taxon>
        <taxon>Streptophyta</taxon>
        <taxon>Embryophyta</taxon>
        <taxon>Tracheophyta</taxon>
        <taxon>Spermatophyta</taxon>
        <taxon>Magnoliopsida</taxon>
        <taxon>eudicotyledons</taxon>
        <taxon>Gunneridae</taxon>
        <taxon>Pentapetalae</taxon>
        <taxon>rosids</taxon>
        <taxon>malvids</taxon>
        <taxon>Brassicales</taxon>
        <taxon>Brassicaceae</taxon>
        <taxon>Brassiceae</taxon>
        <taxon>Brassica</taxon>
    </lineage>
</organism>
<proteinExistence type="predicted"/>
<dbReference type="InterPro" id="IPR030395">
    <property type="entry name" value="GP_PDE_dom"/>
</dbReference>
<dbReference type="InterPro" id="IPR017946">
    <property type="entry name" value="PLC-like_Pdiesterase_TIM-brl"/>
</dbReference>
<evidence type="ECO:0000256" key="4">
    <source>
        <dbReference type="ARBA" id="ARBA00047512"/>
    </source>
</evidence>
<dbReference type="PROSITE" id="PS51704">
    <property type="entry name" value="GP_PDE"/>
    <property type="match status" value="1"/>
</dbReference>
<dbReference type="SUPFAM" id="SSF51695">
    <property type="entry name" value="PLC-like phosphodiesterases"/>
    <property type="match status" value="1"/>
</dbReference>
<dbReference type="InterPro" id="IPR051578">
    <property type="entry name" value="GDPD"/>
</dbReference>
<comment type="catalytic activity">
    <reaction evidence="4">
        <text>a sn-glycero-3-phosphodiester + H2O = an alcohol + sn-glycerol 3-phosphate + H(+)</text>
        <dbReference type="Rhea" id="RHEA:12969"/>
        <dbReference type="ChEBI" id="CHEBI:15377"/>
        <dbReference type="ChEBI" id="CHEBI:15378"/>
        <dbReference type="ChEBI" id="CHEBI:30879"/>
        <dbReference type="ChEBI" id="CHEBI:57597"/>
        <dbReference type="ChEBI" id="CHEBI:83408"/>
        <dbReference type="EC" id="3.1.4.46"/>
    </reaction>
</comment>
<dbReference type="GO" id="GO:0046475">
    <property type="term" value="P:glycerophospholipid catabolic process"/>
    <property type="evidence" value="ECO:0007669"/>
    <property type="project" value="TreeGrafter"/>
</dbReference>
<evidence type="ECO:0000256" key="2">
    <source>
        <dbReference type="ARBA" id="ARBA00022798"/>
    </source>
</evidence>
<dbReference type="GO" id="GO:0008889">
    <property type="term" value="F:glycerophosphodiester phosphodiesterase activity"/>
    <property type="evidence" value="ECO:0007669"/>
    <property type="project" value="UniProtKB-EC"/>
</dbReference>
<evidence type="ECO:0000256" key="1">
    <source>
        <dbReference type="ARBA" id="ARBA00012247"/>
    </source>
</evidence>
<dbReference type="Proteomes" id="UP000712600">
    <property type="component" value="Unassembled WGS sequence"/>
</dbReference>